<dbReference type="EMBL" id="MH153810">
    <property type="protein sequence ID" value="AWN04223.1"/>
    <property type="molecule type" value="Genomic_DNA"/>
</dbReference>
<accession>A0A2U8UKR7</accession>
<organism evidence="4 5">
    <name type="scientific">Gordonia phage Sour</name>
    <dbReference type="NCBI Taxonomy" id="2182349"/>
    <lineage>
        <taxon>Viruses</taxon>
        <taxon>Duplodnaviria</taxon>
        <taxon>Heunggongvirae</taxon>
        <taxon>Uroviricota</taxon>
        <taxon>Caudoviricetes</taxon>
        <taxon>Sourvirus</taxon>
        <taxon>Sourvirus sour</taxon>
    </lineage>
</organism>
<dbReference type="RefSeq" id="YP_009625593.1">
    <property type="nucleotide sequence ID" value="NC_042132.1"/>
</dbReference>
<evidence type="ECO:0000256" key="2">
    <source>
        <dbReference type="ARBA" id="ARBA00022844"/>
    </source>
</evidence>
<feature type="domain" description="Rhamnogalacturonase A/B/Epimerase-like pectate lyase" evidence="3">
    <location>
        <begin position="94"/>
        <end position="194"/>
    </location>
</feature>
<dbReference type="KEGG" id="vg:40102487"/>
<keyword evidence="2" id="KW-0946">Virion</keyword>
<dbReference type="GO" id="GO:0051701">
    <property type="term" value="P:biological process involved in interaction with host"/>
    <property type="evidence" value="ECO:0007669"/>
    <property type="project" value="UniProtKB-ARBA"/>
</dbReference>
<protein>
    <submittedName>
        <fullName evidence="4">Minor tail protein</fullName>
    </submittedName>
</protein>
<proteinExistence type="predicted"/>
<evidence type="ECO:0000313" key="5">
    <source>
        <dbReference type="Proteomes" id="UP000246591"/>
    </source>
</evidence>
<dbReference type="InterPro" id="IPR024535">
    <property type="entry name" value="RHGA/B-epi-like_pectate_lyase"/>
</dbReference>
<evidence type="ECO:0000313" key="4">
    <source>
        <dbReference type="EMBL" id="AWN04223.1"/>
    </source>
</evidence>
<dbReference type="InterPro" id="IPR012334">
    <property type="entry name" value="Pectin_lyas_fold"/>
</dbReference>
<evidence type="ECO:0000256" key="1">
    <source>
        <dbReference type="ARBA" id="ARBA00004328"/>
    </source>
</evidence>
<keyword evidence="5" id="KW-1185">Reference proteome</keyword>
<name>A0A2U8UKR7_9CAUD</name>
<comment type="subcellular location">
    <subcellularLocation>
        <location evidence="1">Virion</location>
    </subcellularLocation>
</comment>
<dbReference type="GO" id="GO:0019058">
    <property type="term" value="P:viral life cycle"/>
    <property type="evidence" value="ECO:0007669"/>
    <property type="project" value="UniProtKB-ARBA"/>
</dbReference>
<evidence type="ECO:0000259" key="3">
    <source>
        <dbReference type="Pfam" id="PF12708"/>
    </source>
</evidence>
<gene>
    <name evidence="4" type="primary">22</name>
    <name evidence="4" type="ORF">PBI_SOUR_22</name>
</gene>
<dbReference type="SUPFAM" id="SSF51126">
    <property type="entry name" value="Pectin lyase-like"/>
    <property type="match status" value="1"/>
</dbReference>
<dbReference type="Pfam" id="PF12708">
    <property type="entry name" value="Pect-lyase_RHGA_epim"/>
    <property type="match status" value="1"/>
</dbReference>
<reference evidence="5" key="1">
    <citation type="submission" date="2018-03" db="EMBL/GenBank/DDBJ databases">
        <authorList>
            <person name="Keele B.F."/>
        </authorList>
    </citation>
    <scope>NUCLEOTIDE SEQUENCE [LARGE SCALE GENOMIC DNA]</scope>
</reference>
<dbReference type="Gene3D" id="2.160.20.10">
    <property type="entry name" value="Single-stranded right-handed beta-helix, Pectin lyase-like"/>
    <property type="match status" value="1"/>
</dbReference>
<dbReference type="InterPro" id="IPR011050">
    <property type="entry name" value="Pectin_lyase_fold/virulence"/>
</dbReference>
<sequence>MVYERPTIVNGVTRADKAFFDNLLDGIDERVPKTVADATYATVWQASTAYAAGAVVRTPLGVFMARKTSGTSASTWAGDRSGWVPADAARGWVVTDFGAKGDGTTDDHTAIQAAFDAQAASTNPTGGRPAVFFPPGRYMTSATIVAGEGGFFAIRGDSVKSTYVVGTSALTGYVIEARAGFDVQDITINGNNKDGVYCFGYDGETDVDFSPTKVERVNFSEAEYCVRFAGNSQFPVKATWVDIYAFKFRTIGIQIALGGTQWSGFTPEEDRGQSAWTFDNVLITNGGGAAGVPINAAGLTVTADSPDTTHDALSWSGTDDTEAGYVIMRRATGSTDGYAWQVVTAVNSGTTSYSAAKTAGTTYDYKVYRNSIGLYVRRGKAIACNALQVERCGRGAWFEDCRGVSVRGFYYEFRATSTQADPGPRGDAITFSSSIGCHIEDAYVQQAWSGVTNRYSRMVSVDGLIIDGGQRSAIHIQSTDVNQATKIGLVACPSEISKVTTDGTTTAWHHSVISPGGDASNLHVLDHPSYSEYRTRYQGNTRAQLGGDSASGYLILSSGTLPTASSSYNGQVRRTAGKLWICVDQGAGYAWYPLTRGTELSTTQVELIGGARTDGSQGATFGYDGAGQPTASPNVSTKNFLVVRGGVQLGASGPVWRTGTGSPEGVLTAPVGSLYTRTDGGASTTLYVKESGAGNAGWVAK</sequence>
<dbReference type="GeneID" id="40102487"/>
<dbReference type="Proteomes" id="UP000246591">
    <property type="component" value="Segment"/>
</dbReference>
<dbReference type="GO" id="GO:0044423">
    <property type="term" value="C:virion component"/>
    <property type="evidence" value="ECO:0007669"/>
    <property type="project" value="UniProtKB-KW"/>
</dbReference>